<keyword evidence="1" id="KW-0732">Signal</keyword>
<dbReference type="EMBL" id="WIXE01011454">
    <property type="protein sequence ID" value="KAK5976734.1"/>
    <property type="molecule type" value="Genomic_DNA"/>
</dbReference>
<feature type="chain" id="PRO_5042839023" evidence="1">
    <location>
        <begin position="37"/>
        <end position="85"/>
    </location>
</feature>
<dbReference type="PROSITE" id="PS51257">
    <property type="entry name" value="PROKAR_LIPOPROTEIN"/>
    <property type="match status" value="1"/>
</dbReference>
<feature type="signal peptide" evidence="1">
    <location>
        <begin position="1"/>
        <end position="36"/>
    </location>
</feature>
<dbReference type="AlphaFoldDB" id="A0AAN8FHY2"/>
<evidence type="ECO:0000313" key="2">
    <source>
        <dbReference type="EMBL" id="KAK5976734.1"/>
    </source>
</evidence>
<evidence type="ECO:0000256" key="1">
    <source>
        <dbReference type="SAM" id="SignalP"/>
    </source>
</evidence>
<keyword evidence="3" id="KW-1185">Reference proteome</keyword>
<name>A0AAN8FHY2_TRICO</name>
<feature type="non-terminal residue" evidence="2">
    <location>
        <position position="85"/>
    </location>
</feature>
<accession>A0AAN8FHY2</accession>
<reference evidence="2 3" key="1">
    <citation type="submission" date="2019-10" db="EMBL/GenBank/DDBJ databases">
        <title>Assembly and Annotation for the nematode Trichostrongylus colubriformis.</title>
        <authorList>
            <person name="Martin J."/>
        </authorList>
    </citation>
    <scope>NUCLEOTIDE SEQUENCE [LARGE SCALE GENOMIC DNA]</scope>
    <source>
        <strain evidence="2">G859</strain>
        <tissue evidence="2">Whole worm</tissue>
    </source>
</reference>
<protein>
    <submittedName>
        <fullName evidence="2">Uncharacterized protein</fullName>
    </submittedName>
</protein>
<dbReference type="Proteomes" id="UP001331761">
    <property type="component" value="Unassembled WGS sequence"/>
</dbReference>
<comment type="caution">
    <text evidence="2">The sequence shown here is derived from an EMBL/GenBank/DDBJ whole genome shotgun (WGS) entry which is preliminary data.</text>
</comment>
<gene>
    <name evidence="2" type="ORF">GCK32_010822</name>
</gene>
<evidence type="ECO:0000313" key="3">
    <source>
        <dbReference type="Proteomes" id="UP001331761"/>
    </source>
</evidence>
<organism evidence="2 3">
    <name type="scientific">Trichostrongylus colubriformis</name>
    <name type="common">Black scour worm</name>
    <dbReference type="NCBI Taxonomy" id="6319"/>
    <lineage>
        <taxon>Eukaryota</taxon>
        <taxon>Metazoa</taxon>
        <taxon>Ecdysozoa</taxon>
        <taxon>Nematoda</taxon>
        <taxon>Chromadorea</taxon>
        <taxon>Rhabditida</taxon>
        <taxon>Rhabditina</taxon>
        <taxon>Rhabditomorpha</taxon>
        <taxon>Strongyloidea</taxon>
        <taxon>Trichostrongylidae</taxon>
        <taxon>Trichostrongylus</taxon>
    </lineage>
</organism>
<proteinExistence type="predicted"/>
<sequence length="85" mass="9350">MKDLHHTFFSFLKLPTSAMNSLVVAVLLALACIVLASEHHYEYGSGEYGKGHHGQDHGSSYNKGYSKGFEKEGYGDYGSSKYGGW</sequence>